<dbReference type="RefSeq" id="WP_209873496.1">
    <property type="nucleotide sequence ID" value="NZ_JAGGLV010000007.1"/>
</dbReference>
<dbReference type="SUPFAM" id="SSF56112">
    <property type="entry name" value="Protein kinase-like (PK-like)"/>
    <property type="match status" value="1"/>
</dbReference>
<dbReference type="Pfam" id="PF01636">
    <property type="entry name" value="APH"/>
    <property type="match status" value="1"/>
</dbReference>
<comment type="caution">
    <text evidence="2">The sequence shown here is derived from an EMBL/GenBank/DDBJ whole genome shotgun (WGS) entry which is preliminary data.</text>
</comment>
<proteinExistence type="predicted"/>
<dbReference type="GO" id="GO:0016301">
    <property type="term" value="F:kinase activity"/>
    <property type="evidence" value="ECO:0007669"/>
    <property type="project" value="UniProtKB-KW"/>
</dbReference>
<dbReference type="EMBL" id="JAGGLV010000007">
    <property type="protein sequence ID" value="MBP2112519.1"/>
    <property type="molecule type" value="Genomic_DNA"/>
</dbReference>
<keyword evidence="3" id="KW-1185">Reference proteome</keyword>
<gene>
    <name evidence="2" type="ORF">J2Z70_002673</name>
</gene>
<evidence type="ECO:0000259" key="1">
    <source>
        <dbReference type="Pfam" id="PF01636"/>
    </source>
</evidence>
<feature type="domain" description="Aminoglycoside phosphotransferase" evidence="1">
    <location>
        <begin position="40"/>
        <end position="260"/>
    </location>
</feature>
<keyword evidence="2" id="KW-0808">Transferase</keyword>
<dbReference type="Proteomes" id="UP000773462">
    <property type="component" value="Unassembled WGS sequence"/>
</dbReference>
<sequence length="311" mass="35672">MKPLDIHPTALYEQVQSDIGSFQVLGNYRLNSVRTGVWKLQSDQDSKCYYLKTYSRKQRWHPEVYAYQHWVGHLKPYVPELIAAYEGEGWQAILITAIDGFIMRETALNPSAAKAAFYKAGELTKILHLSQTGRWFGRPDQYGNPIELSHHADPVQYVADAIQDLTSRCVVEGLLQAYEIRLTEWALQNVHVFRHSRPVPISWDSTPGNWLVDDQGILTGMIDFENMLWGLAVDNFSILFARYFIDHPSARDSYFAGYGPEVLKDQSAEIQICCIKMALGDICWGTHNHQPDVVRSGRELMKRIHNQQLFL</sequence>
<reference evidence="2 3" key="1">
    <citation type="submission" date="2021-03" db="EMBL/GenBank/DDBJ databases">
        <title>Genomic Encyclopedia of Type Strains, Phase IV (KMG-IV): sequencing the most valuable type-strain genomes for metagenomic binning, comparative biology and taxonomic classification.</title>
        <authorList>
            <person name="Goeker M."/>
        </authorList>
    </citation>
    <scope>NUCLEOTIDE SEQUENCE [LARGE SCALE GENOMIC DNA]</scope>
    <source>
        <strain evidence="2 3">DSM 101953</strain>
    </source>
</reference>
<name>A0ABS4NR25_9BACL</name>
<accession>A0ABS4NR25</accession>
<protein>
    <submittedName>
        <fullName evidence="2">Ser/Thr protein kinase RdoA (MazF antagonist)</fullName>
    </submittedName>
</protein>
<evidence type="ECO:0000313" key="2">
    <source>
        <dbReference type="EMBL" id="MBP2112519.1"/>
    </source>
</evidence>
<evidence type="ECO:0000313" key="3">
    <source>
        <dbReference type="Proteomes" id="UP000773462"/>
    </source>
</evidence>
<keyword evidence="2" id="KW-0418">Kinase</keyword>
<dbReference type="InterPro" id="IPR002575">
    <property type="entry name" value="Aminoglycoside_PTrfase"/>
</dbReference>
<dbReference type="InterPro" id="IPR011009">
    <property type="entry name" value="Kinase-like_dom_sf"/>
</dbReference>
<organism evidence="2 3">
    <name type="scientific">Paenibacillus silagei</name>
    <dbReference type="NCBI Taxonomy" id="1670801"/>
    <lineage>
        <taxon>Bacteria</taxon>
        <taxon>Bacillati</taxon>
        <taxon>Bacillota</taxon>
        <taxon>Bacilli</taxon>
        <taxon>Bacillales</taxon>
        <taxon>Paenibacillaceae</taxon>
        <taxon>Paenibacillus</taxon>
    </lineage>
</organism>